<keyword evidence="2" id="KW-0472">Membrane</keyword>
<keyword evidence="4" id="KW-1185">Reference proteome</keyword>
<evidence type="ECO:0000313" key="4">
    <source>
        <dbReference type="Proteomes" id="UP000194225"/>
    </source>
</evidence>
<name>A0ABX3XX45_STRPT</name>
<feature type="transmembrane region" description="Helical" evidence="2">
    <location>
        <begin position="27"/>
        <end position="45"/>
    </location>
</feature>
<keyword evidence="2" id="KW-0812">Transmembrane</keyword>
<feature type="region of interest" description="Disordered" evidence="1">
    <location>
        <begin position="47"/>
        <end position="87"/>
    </location>
</feature>
<organism evidence="3 4">
    <name type="scientific">Streptomyces platensis</name>
    <dbReference type="NCBI Taxonomy" id="58346"/>
    <lineage>
        <taxon>Bacteria</taxon>
        <taxon>Bacillati</taxon>
        <taxon>Actinomycetota</taxon>
        <taxon>Actinomycetes</taxon>
        <taxon>Kitasatosporales</taxon>
        <taxon>Streptomycetaceae</taxon>
        <taxon>Streptomyces</taxon>
    </lineage>
</organism>
<sequence length="87" mass="8656">MPDALTVVLIAAVVVISVREAYRDERLGAALLVGVAVATLLLTLASGTGSTSSSPGGAGTDSPSSPSPRSQGNGELLRIDLPPQSAQ</sequence>
<feature type="compositionally biased region" description="Low complexity" evidence="1">
    <location>
        <begin position="47"/>
        <end position="64"/>
    </location>
</feature>
<gene>
    <name evidence="3" type="ORF">BG653_03218</name>
</gene>
<evidence type="ECO:0000313" key="3">
    <source>
        <dbReference type="EMBL" id="OSY45248.1"/>
    </source>
</evidence>
<accession>A0ABX3XX45</accession>
<evidence type="ECO:0000256" key="2">
    <source>
        <dbReference type="SAM" id="Phobius"/>
    </source>
</evidence>
<evidence type="ECO:0000256" key="1">
    <source>
        <dbReference type="SAM" id="MobiDB-lite"/>
    </source>
</evidence>
<reference evidence="3 4" key="1">
    <citation type="submission" date="2016-09" db="EMBL/GenBank/DDBJ databases">
        <title>Streptomyces platensis DSM40041, a candidate organism with high potential of specific P450 cytochromes.</title>
        <authorList>
            <person name="Grumaz C."/>
            <person name="Vainshtein Y."/>
            <person name="Kirstahler P."/>
            <person name="Sohn K."/>
        </authorList>
    </citation>
    <scope>NUCLEOTIDE SEQUENCE [LARGE SCALE GENOMIC DNA]</scope>
    <source>
        <strain evidence="3 4">DSM 40041</strain>
    </source>
</reference>
<dbReference type="EMBL" id="MIGA01000019">
    <property type="protein sequence ID" value="OSY45248.1"/>
    <property type="molecule type" value="Genomic_DNA"/>
</dbReference>
<protein>
    <submittedName>
        <fullName evidence="3">Uncharacterized protein</fullName>
    </submittedName>
</protein>
<proteinExistence type="predicted"/>
<comment type="caution">
    <text evidence="3">The sequence shown here is derived from an EMBL/GenBank/DDBJ whole genome shotgun (WGS) entry which is preliminary data.</text>
</comment>
<dbReference type="Proteomes" id="UP000194225">
    <property type="component" value="Unassembled WGS sequence"/>
</dbReference>
<keyword evidence="2" id="KW-1133">Transmembrane helix</keyword>